<dbReference type="STRING" id="75913.A0A0K0FPS0"/>
<feature type="domain" description="HTH CENPB-type" evidence="4">
    <location>
        <begin position="55"/>
        <end position="126"/>
    </location>
</feature>
<accession>A0A0K0FPS0</accession>
<dbReference type="WBParaSite" id="SVE_1121400.1">
    <property type="protein sequence ID" value="SVE_1121400.1"/>
    <property type="gene ID" value="SVE_1121400"/>
</dbReference>
<dbReference type="Pfam" id="PF09607">
    <property type="entry name" value="BrkDBD"/>
    <property type="match status" value="1"/>
</dbReference>
<evidence type="ECO:0000256" key="3">
    <source>
        <dbReference type="SAM" id="MobiDB-lite"/>
    </source>
</evidence>
<proteinExistence type="predicted"/>
<evidence type="ECO:0000313" key="5">
    <source>
        <dbReference type="Proteomes" id="UP000035680"/>
    </source>
</evidence>
<sequence length="152" mass="17964">MRRKSYTAEFKLNVNNDARIFGTRATAFKFEVGENMIRRWKQQEEKLTTCSRNKRAFRGMIPRWPEFEEIMKNWVIDRRTRNRGVTTIMVRKEAIQVAAKFGLVDFCAGSHWCQNFMNRNGFVVRRKTSVGQPLPDNNREKIRASESLSWPS</sequence>
<evidence type="ECO:0000256" key="2">
    <source>
        <dbReference type="ARBA" id="ARBA00023125"/>
    </source>
</evidence>
<comment type="subcellular location">
    <subcellularLocation>
        <location evidence="1">Nucleus</location>
    </subcellularLocation>
</comment>
<dbReference type="GO" id="GO:0003677">
    <property type="term" value="F:DNA binding"/>
    <property type="evidence" value="ECO:0007669"/>
    <property type="project" value="UniProtKB-KW"/>
</dbReference>
<evidence type="ECO:0000259" key="4">
    <source>
        <dbReference type="PROSITE" id="PS51253"/>
    </source>
</evidence>
<keyword evidence="2" id="KW-0238">DNA-binding</keyword>
<protein>
    <submittedName>
        <fullName evidence="6">HTH CENPB-type domain-containing protein</fullName>
    </submittedName>
</protein>
<evidence type="ECO:0000313" key="6">
    <source>
        <dbReference type="WBParaSite" id="SVE_1121400.1"/>
    </source>
</evidence>
<dbReference type="SMART" id="SM00674">
    <property type="entry name" value="CENPB"/>
    <property type="match status" value="1"/>
</dbReference>
<dbReference type="Pfam" id="PF03221">
    <property type="entry name" value="HTH_Tnp_Tc5"/>
    <property type="match status" value="1"/>
</dbReference>
<dbReference type="GO" id="GO:0005634">
    <property type="term" value="C:nucleus"/>
    <property type="evidence" value="ECO:0007669"/>
    <property type="project" value="UniProtKB-SubCell"/>
</dbReference>
<name>A0A0K0FPS0_STRVS</name>
<dbReference type="InterPro" id="IPR006600">
    <property type="entry name" value="HTH_CenpB_DNA-bd_dom"/>
</dbReference>
<dbReference type="AlphaFoldDB" id="A0A0K0FPS0"/>
<reference evidence="5" key="1">
    <citation type="submission" date="2014-07" db="EMBL/GenBank/DDBJ databases">
        <authorList>
            <person name="Martin A.A"/>
            <person name="De Silva N."/>
        </authorList>
    </citation>
    <scope>NUCLEOTIDE SEQUENCE</scope>
</reference>
<feature type="region of interest" description="Disordered" evidence="3">
    <location>
        <begin position="129"/>
        <end position="152"/>
    </location>
</feature>
<keyword evidence="5" id="KW-1185">Reference proteome</keyword>
<organism evidence="5 6">
    <name type="scientific">Strongyloides venezuelensis</name>
    <name type="common">Threadworm</name>
    <dbReference type="NCBI Taxonomy" id="75913"/>
    <lineage>
        <taxon>Eukaryota</taxon>
        <taxon>Metazoa</taxon>
        <taxon>Ecdysozoa</taxon>
        <taxon>Nematoda</taxon>
        <taxon>Chromadorea</taxon>
        <taxon>Rhabditida</taxon>
        <taxon>Tylenchina</taxon>
        <taxon>Panagrolaimomorpha</taxon>
        <taxon>Strongyloidoidea</taxon>
        <taxon>Strongyloididae</taxon>
        <taxon>Strongyloides</taxon>
    </lineage>
</organism>
<dbReference type="PROSITE" id="PS51253">
    <property type="entry name" value="HTH_CENPB"/>
    <property type="match status" value="1"/>
</dbReference>
<reference evidence="6" key="2">
    <citation type="submission" date="2015-08" db="UniProtKB">
        <authorList>
            <consortium name="WormBaseParasite"/>
        </authorList>
    </citation>
    <scope>IDENTIFICATION</scope>
</reference>
<evidence type="ECO:0000256" key="1">
    <source>
        <dbReference type="ARBA" id="ARBA00004123"/>
    </source>
</evidence>
<dbReference type="Proteomes" id="UP000035680">
    <property type="component" value="Unassembled WGS sequence"/>
</dbReference>
<dbReference type="Gene3D" id="1.10.10.60">
    <property type="entry name" value="Homeodomain-like"/>
    <property type="match status" value="2"/>
</dbReference>
<dbReference type="InterPro" id="IPR009057">
    <property type="entry name" value="Homeodomain-like_sf"/>
</dbReference>
<dbReference type="SUPFAM" id="SSF46689">
    <property type="entry name" value="Homeodomain-like"/>
    <property type="match status" value="1"/>
</dbReference>
<dbReference type="InterPro" id="IPR018586">
    <property type="entry name" value="Brinker_DNA-bd"/>
</dbReference>